<dbReference type="Pfam" id="PF00425">
    <property type="entry name" value="Chorismate_bind"/>
    <property type="match status" value="1"/>
</dbReference>
<dbReference type="Proteomes" id="UP000295433">
    <property type="component" value="Unassembled WGS sequence"/>
</dbReference>
<dbReference type="InterPro" id="IPR044250">
    <property type="entry name" value="MenF-like"/>
</dbReference>
<evidence type="ECO:0000313" key="7">
    <source>
        <dbReference type="EMBL" id="TCV08800.1"/>
    </source>
</evidence>
<reference evidence="7 8" key="1">
    <citation type="submission" date="2019-03" db="EMBL/GenBank/DDBJ databases">
        <title>Genomic Encyclopedia of Type Strains, Phase IV (KMG-IV): sequencing the most valuable type-strain genomes for metagenomic binning, comparative biology and taxonomic classification.</title>
        <authorList>
            <person name="Goeker M."/>
        </authorList>
    </citation>
    <scope>NUCLEOTIDE SEQUENCE [LARGE SCALE GENOMIC DNA]</scope>
    <source>
        <strain evidence="7 8">DSM 16730</strain>
    </source>
</reference>
<dbReference type="UniPathway" id="UPA00079"/>
<dbReference type="EC" id="5.4.4.2" evidence="5"/>
<dbReference type="SUPFAM" id="SSF56322">
    <property type="entry name" value="ADC synthase"/>
    <property type="match status" value="1"/>
</dbReference>
<dbReference type="NCBIfam" id="NF011588">
    <property type="entry name" value="PRK15012.1"/>
    <property type="match status" value="1"/>
</dbReference>
<evidence type="ECO:0000256" key="2">
    <source>
        <dbReference type="ARBA" id="ARBA00005297"/>
    </source>
</evidence>
<dbReference type="GO" id="GO:0009234">
    <property type="term" value="P:menaquinone biosynthetic process"/>
    <property type="evidence" value="ECO:0007669"/>
    <property type="project" value="UniProtKB-UniRule"/>
</dbReference>
<dbReference type="PANTHER" id="PTHR47253:SF4">
    <property type="entry name" value="ISOCHORISMATE SYNTHASE 2, CHLOROPLASTIC"/>
    <property type="match status" value="1"/>
</dbReference>
<evidence type="ECO:0000313" key="8">
    <source>
        <dbReference type="Proteomes" id="UP000295433"/>
    </source>
</evidence>
<dbReference type="OrthoDB" id="9806579at2"/>
<feature type="binding site" evidence="5">
    <location>
        <position position="291"/>
    </location>
    <ligand>
        <name>Mg(2+)</name>
        <dbReference type="ChEBI" id="CHEBI:18420"/>
    </ligand>
</feature>
<gene>
    <name evidence="5" type="primary">menF</name>
    <name evidence="7" type="ORF">EDC54_101309</name>
</gene>
<dbReference type="InterPro" id="IPR015890">
    <property type="entry name" value="Chorismate_C"/>
</dbReference>
<keyword evidence="4 5" id="KW-0413">Isomerase</keyword>
<dbReference type="InterPro" id="IPR004561">
    <property type="entry name" value="IsoChor_synthase"/>
</dbReference>
<dbReference type="InterPro" id="IPR034681">
    <property type="entry name" value="MenF"/>
</dbReference>
<dbReference type="GO" id="GO:0000287">
    <property type="term" value="F:magnesium ion binding"/>
    <property type="evidence" value="ECO:0007669"/>
    <property type="project" value="UniProtKB-UniRule"/>
</dbReference>
<keyword evidence="5" id="KW-0479">Metal-binding</keyword>
<comment type="pathway">
    <text evidence="5">Quinol/quinone metabolism; 1,4-dihydroxy-2-naphthoate biosynthesis; 1,4-dihydroxy-2-naphthoate from chorismate: step 1/7.</text>
</comment>
<comment type="pathway">
    <text evidence="5">Quinol/quinone metabolism; menaquinone biosynthesis.</text>
</comment>
<dbReference type="EMBL" id="SMBY01000001">
    <property type="protein sequence ID" value="TCV08800.1"/>
    <property type="molecule type" value="Genomic_DNA"/>
</dbReference>
<accession>A0A4R3VTL1</accession>
<evidence type="ECO:0000256" key="5">
    <source>
        <dbReference type="HAMAP-Rule" id="MF_01935"/>
    </source>
</evidence>
<proteinExistence type="inferred from homology"/>
<feature type="binding site" evidence="5">
    <location>
        <position position="423"/>
    </location>
    <ligand>
        <name>Mg(2+)</name>
        <dbReference type="ChEBI" id="CHEBI:18420"/>
    </ligand>
</feature>
<comment type="caution">
    <text evidence="7">The sequence shown here is derived from an EMBL/GenBank/DDBJ whole genome shotgun (WGS) entry which is preliminary data.</text>
</comment>
<protein>
    <recommendedName>
        <fullName evidence="5">Isochorismate synthase MenF</fullName>
        <ecNumber evidence="5">5.4.4.2</ecNumber>
    </recommendedName>
    <alternativeName>
        <fullName evidence="5">Isochorismate mutase</fullName>
    </alternativeName>
</protein>
<comment type="function">
    <text evidence="5">Catalyzes the conversion of chorismate to isochorismate.</text>
</comment>
<feature type="active site" description="Proton acceptor" evidence="5">
    <location>
        <position position="197"/>
    </location>
</feature>
<dbReference type="InterPro" id="IPR005801">
    <property type="entry name" value="ADC_synthase"/>
</dbReference>
<feature type="domain" description="Chorismate-utilising enzyme C-terminal" evidence="6">
    <location>
        <begin position="176"/>
        <end position="427"/>
    </location>
</feature>
<evidence type="ECO:0000256" key="1">
    <source>
        <dbReference type="ARBA" id="ARBA00000799"/>
    </source>
</evidence>
<dbReference type="NCBIfam" id="TIGR00543">
    <property type="entry name" value="isochor_syn"/>
    <property type="match status" value="1"/>
</dbReference>
<organism evidence="7 8">
    <name type="scientific">Samsonia erythrinae</name>
    <dbReference type="NCBI Taxonomy" id="160434"/>
    <lineage>
        <taxon>Bacteria</taxon>
        <taxon>Pseudomonadati</taxon>
        <taxon>Pseudomonadota</taxon>
        <taxon>Gammaproteobacteria</taxon>
        <taxon>Enterobacterales</taxon>
        <taxon>Pectobacteriaceae</taxon>
        <taxon>Samsonia</taxon>
    </lineage>
</organism>
<keyword evidence="8" id="KW-1185">Reference proteome</keyword>
<dbReference type="RefSeq" id="WP_132452558.1">
    <property type="nucleotide sequence ID" value="NZ_JAWIZJ010000001.1"/>
</dbReference>
<comment type="catalytic activity">
    <reaction evidence="1 5">
        <text>chorismate = isochorismate</text>
        <dbReference type="Rhea" id="RHEA:18985"/>
        <dbReference type="ChEBI" id="CHEBI:29748"/>
        <dbReference type="ChEBI" id="CHEBI:29780"/>
        <dbReference type="EC" id="5.4.4.2"/>
    </reaction>
</comment>
<comment type="similarity">
    <text evidence="2 5">Belongs to the isochorismate synthase family.</text>
</comment>
<dbReference type="HAMAP" id="MF_01935">
    <property type="entry name" value="MenF"/>
    <property type="match status" value="1"/>
</dbReference>
<sequence length="440" mass="49114">MEQLSGLLRQMQQDLRAPQPEHAGFKQITHSVTLSEASELLPWLATQPVYPQFYWQHRQDSEEAAVCGKVCGFHHLQDAEAFLLRQSCDRHVRIWGLNAFNPITEQAALPPGYLFLPRVELLRQANTLTLRVNLFSDTSLQQDADEAAAFITLLLPAARQPLLQADVQSVAHHPDRQGWIHLLQRALGDIKAGLMEKVVLARATTLTLAQPLQATTLMAASRAANHHCFHFMLAHDARQAFLGSSPERLYRRRDTELETEALAGTVANAREADKADELADWLMKDVKNQCENMLVVDDICQRLQQSALSLDVMPPEIVRLRKVQHLRRGIHATLRTASDSACLDALQPTAAVAGLPRQDARRFIAAHEPFERGWYAGSAGYLSRQQSEFSVALRSAEIRDHVLTLYAGAGIVADSDPEQEWQELENKAAGLRSLLEGDMA</sequence>
<evidence type="ECO:0000259" key="6">
    <source>
        <dbReference type="Pfam" id="PF00425"/>
    </source>
</evidence>
<dbReference type="Gene3D" id="3.60.120.10">
    <property type="entry name" value="Anthranilate synthase"/>
    <property type="match status" value="1"/>
</dbReference>
<keyword evidence="5" id="KW-0474">Menaquinone biosynthesis</keyword>
<feature type="active site" description="Proton donor" evidence="5">
    <location>
        <position position="247"/>
    </location>
</feature>
<name>A0A4R3VTL1_9GAMM</name>
<dbReference type="AlphaFoldDB" id="A0A4R3VTL1"/>
<comment type="cofactor">
    <cofactor evidence="5">
        <name>Mg(2+)</name>
        <dbReference type="ChEBI" id="CHEBI:18420"/>
    </cofactor>
</comment>
<dbReference type="PANTHER" id="PTHR47253">
    <property type="match status" value="1"/>
</dbReference>
<dbReference type="UniPathway" id="UPA01057">
    <property type="reaction ID" value="UER00163"/>
</dbReference>
<evidence type="ECO:0000256" key="3">
    <source>
        <dbReference type="ARBA" id="ARBA00022842"/>
    </source>
</evidence>
<keyword evidence="3 5" id="KW-0460">Magnesium</keyword>
<dbReference type="GO" id="GO:0008909">
    <property type="term" value="F:isochorismate synthase activity"/>
    <property type="evidence" value="ECO:0007669"/>
    <property type="project" value="UniProtKB-UniRule"/>
</dbReference>
<evidence type="ECO:0000256" key="4">
    <source>
        <dbReference type="ARBA" id="ARBA00023235"/>
    </source>
</evidence>